<feature type="signal peptide" evidence="2">
    <location>
        <begin position="1"/>
        <end position="21"/>
    </location>
</feature>
<dbReference type="PROSITE" id="PS51257">
    <property type="entry name" value="PROKAR_LIPOPROTEIN"/>
    <property type="match status" value="1"/>
</dbReference>
<comment type="caution">
    <text evidence="3">The sequence shown here is derived from an EMBL/GenBank/DDBJ whole genome shotgun (WGS) entry which is preliminary data.</text>
</comment>
<evidence type="ECO:0008006" key="5">
    <source>
        <dbReference type="Google" id="ProtNLM"/>
    </source>
</evidence>
<evidence type="ECO:0000256" key="2">
    <source>
        <dbReference type="SAM" id="SignalP"/>
    </source>
</evidence>
<feature type="region of interest" description="Disordered" evidence="1">
    <location>
        <begin position="31"/>
        <end position="56"/>
    </location>
</feature>
<feature type="chain" id="PRO_5019458215" description="DUF4398 domain-containing protein" evidence="2">
    <location>
        <begin position="22"/>
        <end position="161"/>
    </location>
</feature>
<dbReference type="EMBL" id="SACN01000002">
    <property type="protein sequence ID" value="RVT91123.1"/>
    <property type="molecule type" value="Genomic_DNA"/>
</dbReference>
<evidence type="ECO:0000256" key="1">
    <source>
        <dbReference type="SAM" id="MobiDB-lite"/>
    </source>
</evidence>
<dbReference type="AlphaFoldDB" id="A0A437M0J9"/>
<gene>
    <name evidence="3" type="ORF">EOD43_16515</name>
</gene>
<dbReference type="Proteomes" id="UP000282971">
    <property type="component" value="Unassembled WGS sequence"/>
</dbReference>
<keyword evidence="4" id="KW-1185">Reference proteome</keyword>
<name>A0A437M0J9_9SPHN</name>
<reference evidence="3 4" key="1">
    <citation type="submission" date="2019-01" db="EMBL/GenBank/DDBJ databases">
        <authorList>
            <person name="Chen W.-M."/>
        </authorList>
    </citation>
    <scope>NUCLEOTIDE SEQUENCE [LARGE SCALE GENOMIC DNA]</scope>
    <source>
        <strain evidence="3 4">CCP-7</strain>
    </source>
</reference>
<evidence type="ECO:0000313" key="3">
    <source>
        <dbReference type="EMBL" id="RVT91123.1"/>
    </source>
</evidence>
<dbReference type="OrthoDB" id="7585756at2"/>
<protein>
    <recommendedName>
        <fullName evidence="5">DUF4398 domain-containing protein</fullName>
    </recommendedName>
</protein>
<organism evidence="3 4">
    <name type="scientific">Sphingomonas crocodyli</name>
    <dbReference type="NCBI Taxonomy" id="1979270"/>
    <lineage>
        <taxon>Bacteria</taxon>
        <taxon>Pseudomonadati</taxon>
        <taxon>Pseudomonadota</taxon>
        <taxon>Alphaproteobacteria</taxon>
        <taxon>Sphingomonadales</taxon>
        <taxon>Sphingomonadaceae</taxon>
        <taxon>Sphingomonas</taxon>
    </lineage>
</organism>
<dbReference type="RefSeq" id="WP_127745136.1">
    <property type="nucleotide sequence ID" value="NZ_SACN01000002.1"/>
</dbReference>
<sequence>MISLRLSVVATAAMLLSGCAADMSGYPSLAPRTVEKSAEPAPAEPAPPMPPVGSNDVGAIVTAAKAADTAFNEEVAKARPTIEKGRGAAQGGDAWVAAQQAYSGVESARGGVGSALADLDRLHQEAVAKGDPARLTSVEAAIAEVQAIDGAEQATLASLQP</sequence>
<proteinExistence type="predicted"/>
<evidence type="ECO:0000313" key="4">
    <source>
        <dbReference type="Proteomes" id="UP000282971"/>
    </source>
</evidence>
<keyword evidence="2" id="KW-0732">Signal</keyword>
<feature type="compositionally biased region" description="Pro residues" evidence="1">
    <location>
        <begin position="42"/>
        <end position="51"/>
    </location>
</feature>
<accession>A0A437M0J9</accession>